<protein>
    <submittedName>
        <fullName evidence="3">Endonuclease/exonuclease/phosphatase family protein</fullName>
    </submittedName>
</protein>
<dbReference type="InterPro" id="IPR036691">
    <property type="entry name" value="Endo/exonu/phosph_ase_sf"/>
</dbReference>
<evidence type="ECO:0000256" key="1">
    <source>
        <dbReference type="SAM" id="SignalP"/>
    </source>
</evidence>
<keyword evidence="3" id="KW-0378">Hydrolase</keyword>
<dbReference type="Gene3D" id="3.60.10.10">
    <property type="entry name" value="Endonuclease/exonuclease/phosphatase"/>
    <property type="match status" value="1"/>
</dbReference>
<keyword evidence="3" id="KW-0255">Endonuclease</keyword>
<comment type="caution">
    <text evidence="3">The sequence shown here is derived from an EMBL/GenBank/DDBJ whole genome shotgun (WGS) entry which is preliminary data.</text>
</comment>
<keyword evidence="1" id="KW-0732">Signal</keyword>
<dbReference type="SUPFAM" id="SSF56219">
    <property type="entry name" value="DNase I-like"/>
    <property type="match status" value="1"/>
</dbReference>
<dbReference type="AlphaFoldDB" id="A0A967BB83"/>
<evidence type="ECO:0000259" key="2">
    <source>
        <dbReference type="Pfam" id="PF03372"/>
    </source>
</evidence>
<name>A0A967BB83_9PROT</name>
<dbReference type="Proteomes" id="UP000597459">
    <property type="component" value="Unassembled WGS sequence"/>
</dbReference>
<feature type="domain" description="Endonuclease/exonuclease/phosphatase" evidence="2">
    <location>
        <begin position="25"/>
        <end position="274"/>
    </location>
</feature>
<evidence type="ECO:0000313" key="4">
    <source>
        <dbReference type="Proteomes" id="UP000597459"/>
    </source>
</evidence>
<gene>
    <name evidence="3" type="ORF">GOB87_04120</name>
</gene>
<sequence length="284" mass="31225">MFLVLLFLCFLSLPLPAQARDLKLATWNLGWLTLRPAGDPALPDDIPRRSAVDLAHLRAYVAHLDADVIGFQEVDGETAAARLFPSPTYRLLLTNDPVVQRVGIAVKPDLTITRHDDVTALNVYPPGAPHPLRSGLDVTISDGTASLRLLVVHLKTGCWDNPPTEHAHACPTLVSQFTALEDWILERQDEGEAFAIMGDFNRRLTPTDPFFLTLLHDAPLLLTTAGYASPCWGGEYFIDHILLGGPARSWLKNNSLRVMTYTGADDTPQTTSDHCPVSIHLDLP</sequence>
<feature type="signal peptide" evidence="1">
    <location>
        <begin position="1"/>
        <end position="19"/>
    </location>
</feature>
<dbReference type="EMBL" id="WOTH01000005">
    <property type="protein sequence ID" value="NHO53147.1"/>
    <property type="molecule type" value="Genomic_DNA"/>
</dbReference>
<reference evidence="3" key="1">
    <citation type="submission" date="2019-11" db="EMBL/GenBank/DDBJ databases">
        <title>Description of new Acetobacter species.</title>
        <authorList>
            <person name="Cleenwerck I."/>
            <person name="Sombolestani A.S."/>
        </authorList>
    </citation>
    <scope>NUCLEOTIDE SEQUENCE</scope>
    <source>
        <strain evidence="3">LMG 1626</strain>
    </source>
</reference>
<dbReference type="RefSeq" id="WP_166313343.1">
    <property type="nucleotide sequence ID" value="NZ_WOTH01000005.1"/>
</dbReference>
<keyword evidence="3" id="KW-0540">Nuclease</keyword>
<feature type="chain" id="PRO_5037768375" evidence="1">
    <location>
        <begin position="20"/>
        <end position="284"/>
    </location>
</feature>
<proteinExistence type="predicted"/>
<dbReference type="InterPro" id="IPR005135">
    <property type="entry name" value="Endo/exonuclease/phosphatase"/>
</dbReference>
<dbReference type="GO" id="GO:0004519">
    <property type="term" value="F:endonuclease activity"/>
    <property type="evidence" value="ECO:0007669"/>
    <property type="project" value="UniProtKB-KW"/>
</dbReference>
<dbReference type="Pfam" id="PF03372">
    <property type="entry name" value="Exo_endo_phos"/>
    <property type="match status" value="1"/>
</dbReference>
<organism evidence="3 4">
    <name type="scientific">Acetobacter estunensis</name>
    <dbReference type="NCBI Taxonomy" id="104097"/>
    <lineage>
        <taxon>Bacteria</taxon>
        <taxon>Pseudomonadati</taxon>
        <taxon>Pseudomonadota</taxon>
        <taxon>Alphaproteobacteria</taxon>
        <taxon>Acetobacterales</taxon>
        <taxon>Acetobacteraceae</taxon>
        <taxon>Acetobacter</taxon>
    </lineage>
</organism>
<keyword evidence="4" id="KW-1185">Reference proteome</keyword>
<evidence type="ECO:0000313" key="3">
    <source>
        <dbReference type="EMBL" id="NHO53147.1"/>
    </source>
</evidence>
<accession>A0A967BB83</accession>